<protein>
    <submittedName>
        <fullName evidence="2">Uncharacterized protein</fullName>
    </submittedName>
</protein>
<dbReference type="EMBL" id="NMUH01003112">
    <property type="protein sequence ID" value="MQM03886.1"/>
    <property type="molecule type" value="Genomic_DNA"/>
</dbReference>
<feature type="region of interest" description="Disordered" evidence="1">
    <location>
        <begin position="103"/>
        <end position="131"/>
    </location>
</feature>
<evidence type="ECO:0000256" key="1">
    <source>
        <dbReference type="SAM" id="MobiDB-lite"/>
    </source>
</evidence>
<feature type="compositionally biased region" description="Basic and acidic residues" evidence="1">
    <location>
        <begin position="103"/>
        <end position="119"/>
    </location>
</feature>
<organism evidence="2 3">
    <name type="scientific">Colocasia esculenta</name>
    <name type="common">Wild taro</name>
    <name type="synonym">Arum esculentum</name>
    <dbReference type="NCBI Taxonomy" id="4460"/>
    <lineage>
        <taxon>Eukaryota</taxon>
        <taxon>Viridiplantae</taxon>
        <taxon>Streptophyta</taxon>
        <taxon>Embryophyta</taxon>
        <taxon>Tracheophyta</taxon>
        <taxon>Spermatophyta</taxon>
        <taxon>Magnoliopsida</taxon>
        <taxon>Liliopsida</taxon>
        <taxon>Araceae</taxon>
        <taxon>Aroideae</taxon>
        <taxon>Colocasieae</taxon>
        <taxon>Colocasia</taxon>
    </lineage>
</organism>
<gene>
    <name evidence="2" type="ORF">Taro_036673</name>
</gene>
<dbReference type="Proteomes" id="UP000652761">
    <property type="component" value="Unassembled WGS sequence"/>
</dbReference>
<proteinExistence type="predicted"/>
<keyword evidence="3" id="KW-1185">Reference proteome</keyword>
<dbReference type="AlphaFoldDB" id="A0A843W7H1"/>
<evidence type="ECO:0000313" key="2">
    <source>
        <dbReference type="EMBL" id="MQM03886.1"/>
    </source>
</evidence>
<sequence>MGVQVVMLRARHLRQGLRKVDEPRHRGACALGDDLQVGVDRMGHRPHGDDRPLGVGPRRVSAELRQEVLQYGLDQVDIVGFGVGGRREEQILHPRLVQLATRPSHELRLGGGRRPHEGGDPEQPQEETPRDGAVINGYHAHYGLEYAALPRQRLLSCGVRALWLLRLRRVREVFAGVDMEGFPDQRRGDLLCGADGGNDGPKVLQIELGDVLRPPVSGHRSMLLPGVTRSGVSVGPRNLDLVDDGFDAAVDDAEVLRPAHDLSGRLQRDDGVFPALQDAGLEEGLQLHDEVALGDRLGHPQELGGADGGDEVVGAEADGDAVGELGAELEGLLAAGDVMEGHRGGLHGGVLGVGAEALQKATLEKKRELQLAAVGGRLAA</sequence>
<evidence type="ECO:0000313" key="3">
    <source>
        <dbReference type="Proteomes" id="UP000652761"/>
    </source>
</evidence>
<accession>A0A843W7H1</accession>
<comment type="caution">
    <text evidence="2">The sequence shown here is derived from an EMBL/GenBank/DDBJ whole genome shotgun (WGS) entry which is preliminary data.</text>
</comment>
<reference evidence="2" key="1">
    <citation type="submission" date="2017-07" db="EMBL/GenBank/DDBJ databases">
        <title>Taro Niue Genome Assembly and Annotation.</title>
        <authorList>
            <person name="Atibalentja N."/>
            <person name="Keating K."/>
            <person name="Fields C.J."/>
        </authorList>
    </citation>
    <scope>NUCLEOTIDE SEQUENCE</scope>
    <source>
        <strain evidence="2">Niue_2</strain>
        <tissue evidence="2">Leaf</tissue>
    </source>
</reference>
<name>A0A843W7H1_COLES</name>
<dbReference type="OrthoDB" id="1699162at2759"/>